<sequence length="72" mass="8532">MAESKKITDFFKPFSSEEEKKESDSARFLKRTPSLMGSITMMISHSVQTNLQRIFIFHWMAQKAVFGWWRIT</sequence>
<dbReference type="Proteomes" id="UP001213000">
    <property type="component" value="Unassembled WGS sequence"/>
</dbReference>
<organism evidence="1 2">
    <name type="scientific">Leucocoprinus birnbaumii</name>
    <dbReference type="NCBI Taxonomy" id="56174"/>
    <lineage>
        <taxon>Eukaryota</taxon>
        <taxon>Fungi</taxon>
        <taxon>Dikarya</taxon>
        <taxon>Basidiomycota</taxon>
        <taxon>Agaricomycotina</taxon>
        <taxon>Agaricomycetes</taxon>
        <taxon>Agaricomycetidae</taxon>
        <taxon>Agaricales</taxon>
        <taxon>Agaricineae</taxon>
        <taxon>Agaricaceae</taxon>
        <taxon>Leucocoprinus</taxon>
    </lineage>
</organism>
<evidence type="ECO:0000313" key="1">
    <source>
        <dbReference type="EMBL" id="KAJ3567226.1"/>
    </source>
</evidence>
<dbReference type="AlphaFoldDB" id="A0AAD5YVH0"/>
<proteinExistence type="predicted"/>
<protein>
    <submittedName>
        <fullName evidence="1">Uncharacterized protein</fullName>
    </submittedName>
</protein>
<gene>
    <name evidence="1" type="ORF">NP233_g6499</name>
</gene>
<dbReference type="EMBL" id="JANIEX010000428">
    <property type="protein sequence ID" value="KAJ3567226.1"/>
    <property type="molecule type" value="Genomic_DNA"/>
</dbReference>
<accession>A0AAD5YVH0</accession>
<reference evidence="1" key="1">
    <citation type="submission" date="2022-07" db="EMBL/GenBank/DDBJ databases">
        <title>Genome Sequence of Leucocoprinus birnbaumii.</title>
        <authorList>
            <person name="Buettner E."/>
        </authorList>
    </citation>
    <scope>NUCLEOTIDE SEQUENCE</scope>
    <source>
        <strain evidence="1">VT141</strain>
    </source>
</reference>
<name>A0AAD5YVH0_9AGAR</name>
<keyword evidence="2" id="KW-1185">Reference proteome</keyword>
<comment type="caution">
    <text evidence="1">The sequence shown here is derived from an EMBL/GenBank/DDBJ whole genome shotgun (WGS) entry which is preliminary data.</text>
</comment>
<evidence type="ECO:0000313" key="2">
    <source>
        <dbReference type="Proteomes" id="UP001213000"/>
    </source>
</evidence>